<keyword evidence="1" id="KW-0175">Coiled coil</keyword>
<comment type="caution">
    <text evidence="2">The sequence shown here is derived from an EMBL/GenBank/DDBJ whole genome shotgun (WGS) entry which is preliminary data.</text>
</comment>
<evidence type="ECO:0000256" key="1">
    <source>
        <dbReference type="SAM" id="Coils"/>
    </source>
</evidence>
<accession>A0ABR9RI50</accession>
<protein>
    <submittedName>
        <fullName evidence="2">PD-(D/E)XK nuclease family transposase</fullName>
    </submittedName>
</protein>
<proteinExistence type="predicted"/>
<dbReference type="EMBL" id="JADCKL010000002">
    <property type="protein sequence ID" value="MBE5062613.1"/>
    <property type="molecule type" value="Genomic_DNA"/>
</dbReference>
<sequence>MAGILQKYFPMIRTRREMLEVIFEDERLSDVYLGWSEEQRLEEFLSLVLGQQVKILKVIPNDSARIADESSLVVMDIVVEMEDHSIANVEVQKMGYRFPGQRSACYSADLLLRQYKRVRGERGKGFSYRDIQKVYTVVLYEKSPGEFQNFPDDYIHHFSQSSDTGLAVNLLQEYCFIALDIFLGIVQNKGIRNKLEAWLLFFSTDDPGEMEVLLESYPEFRALYEEIYELCRNVEKVMEMFSKELRELDRNTVQYMIDEMQEEIDGMKRELSDKDTILNEKNSELDKRDQEIDRLKQQLKELQDTSRK</sequence>
<feature type="coiled-coil region" evidence="1">
    <location>
        <begin position="231"/>
        <end position="308"/>
    </location>
</feature>
<name>A0ABR9RI50_9FIRM</name>
<reference evidence="2 3" key="1">
    <citation type="submission" date="2020-10" db="EMBL/GenBank/DDBJ databases">
        <title>ChiBAC.</title>
        <authorList>
            <person name="Zenner C."/>
            <person name="Hitch T.C.A."/>
            <person name="Clavel T."/>
        </authorList>
    </citation>
    <scope>NUCLEOTIDE SEQUENCE [LARGE SCALE GENOMIC DNA]</scope>
    <source>
        <strain evidence="2 3">DSM 108991</strain>
    </source>
</reference>
<evidence type="ECO:0000313" key="3">
    <source>
        <dbReference type="Proteomes" id="UP000758652"/>
    </source>
</evidence>
<dbReference type="RefSeq" id="WP_226394414.1">
    <property type="nucleotide sequence ID" value="NZ_JADCKL010000002.1"/>
</dbReference>
<organism evidence="2 3">
    <name type="scientific">Claveliimonas monacensis</name>
    <dbReference type="NCBI Taxonomy" id="2779351"/>
    <lineage>
        <taxon>Bacteria</taxon>
        <taxon>Bacillati</taxon>
        <taxon>Bacillota</taxon>
        <taxon>Clostridia</taxon>
        <taxon>Lachnospirales</taxon>
        <taxon>Lachnospiraceae</taxon>
        <taxon>Claveliimonas</taxon>
    </lineage>
</organism>
<dbReference type="Proteomes" id="UP000758652">
    <property type="component" value="Unassembled WGS sequence"/>
</dbReference>
<evidence type="ECO:0000313" key="2">
    <source>
        <dbReference type="EMBL" id="MBE5062613.1"/>
    </source>
</evidence>
<keyword evidence="3" id="KW-1185">Reference proteome</keyword>
<dbReference type="Pfam" id="PF12784">
    <property type="entry name" value="PDDEXK_2"/>
    <property type="match status" value="1"/>
</dbReference>
<gene>
    <name evidence="2" type="ORF">INF30_04950</name>
</gene>